<dbReference type="GO" id="GO:0016887">
    <property type="term" value="F:ATP hydrolysis activity"/>
    <property type="evidence" value="ECO:0007669"/>
    <property type="project" value="InterPro"/>
</dbReference>
<feature type="compositionally biased region" description="Basic and acidic residues" evidence="4">
    <location>
        <begin position="158"/>
        <end position="178"/>
    </location>
</feature>
<feature type="region of interest" description="Disordered" evidence="4">
    <location>
        <begin position="158"/>
        <end position="189"/>
    </location>
</feature>
<dbReference type="FunFam" id="1.10.8.60:FF:000159">
    <property type="entry name" value="p-loop containing nucleoside triphosphate hydrolase protein"/>
    <property type="match status" value="1"/>
</dbReference>
<feature type="region of interest" description="Disordered" evidence="4">
    <location>
        <begin position="781"/>
        <end position="813"/>
    </location>
</feature>
<feature type="domain" description="AAA+ ATPase" evidence="5">
    <location>
        <begin position="510"/>
        <end position="647"/>
    </location>
</feature>
<gene>
    <name evidence="6" type="ORF">HYQ45_008095</name>
</gene>
<dbReference type="EMBL" id="JAEMWZ010000152">
    <property type="protein sequence ID" value="KAG7133768.1"/>
    <property type="molecule type" value="Genomic_DNA"/>
</dbReference>
<reference evidence="6" key="1">
    <citation type="journal article" date="2021" name="Mol. Plant Pathol.">
        <title>A 20-kb lineage-specific genomic region tames virulence in pathogenic amphidiploid Verticillium longisporum.</title>
        <authorList>
            <person name="Harting R."/>
            <person name="Starke J."/>
            <person name="Kusch H."/>
            <person name="Poggeler S."/>
            <person name="Maurus I."/>
            <person name="Schluter R."/>
            <person name="Landesfeind M."/>
            <person name="Bulla I."/>
            <person name="Nowrousian M."/>
            <person name="de Jonge R."/>
            <person name="Stahlhut G."/>
            <person name="Hoff K.J."/>
            <person name="Asshauer K.P."/>
            <person name="Thurmer A."/>
            <person name="Stanke M."/>
            <person name="Daniel R."/>
            <person name="Morgenstern B."/>
            <person name="Thomma B.P.H.J."/>
            <person name="Kronstad J.W."/>
            <person name="Braus-Stromeyer S.A."/>
            <person name="Braus G.H."/>
        </authorList>
    </citation>
    <scope>NUCLEOTIDE SEQUENCE</scope>
    <source>
        <strain evidence="6">Vl32</strain>
    </source>
</reference>
<dbReference type="SMART" id="SM00382">
    <property type="entry name" value="AAA"/>
    <property type="match status" value="2"/>
</dbReference>
<comment type="similarity">
    <text evidence="1">Belongs to the CbxX/CfxQ family.</text>
</comment>
<feature type="domain" description="AAA+ ATPase" evidence="5">
    <location>
        <begin position="233"/>
        <end position="381"/>
    </location>
</feature>
<dbReference type="PANTHER" id="PTHR43392">
    <property type="entry name" value="AAA-TYPE ATPASE FAMILY PROTEIN / ANKYRIN REPEAT FAMILY PROTEIN"/>
    <property type="match status" value="1"/>
</dbReference>
<dbReference type="AlphaFoldDB" id="A0A8I3ARF6"/>
<dbReference type="OrthoDB" id="2423195at2759"/>
<dbReference type="InterPro" id="IPR003959">
    <property type="entry name" value="ATPase_AAA_core"/>
</dbReference>
<keyword evidence="2" id="KW-0547">Nucleotide-binding</keyword>
<evidence type="ECO:0000256" key="1">
    <source>
        <dbReference type="ARBA" id="ARBA00010378"/>
    </source>
</evidence>
<evidence type="ECO:0000256" key="4">
    <source>
        <dbReference type="SAM" id="MobiDB-lite"/>
    </source>
</evidence>
<accession>A0A8I3ARF6</accession>
<dbReference type="FunFam" id="3.40.50.300:FF:000216">
    <property type="entry name" value="Type VII secretion ATPase EccA"/>
    <property type="match status" value="2"/>
</dbReference>
<dbReference type="InterPro" id="IPR041627">
    <property type="entry name" value="AAA_lid_6"/>
</dbReference>
<dbReference type="PANTHER" id="PTHR43392:SF2">
    <property type="entry name" value="AAA-TYPE ATPASE FAMILY PROTEIN _ ANKYRIN REPEAT FAMILY PROTEIN"/>
    <property type="match status" value="1"/>
</dbReference>
<name>A0A8I3ARF6_VERLO</name>
<dbReference type="FunFam" id="1.10.8.60:FF:000160">
    <property type="entry name" value="WGS project CABT00000000 data, contig 2.55"/>
    <property type="match status" value="1"/>
</dbReference>
<dbReference type="Pfam" id="PF17866">
    <property type="entry name" value="AAA_lid_6"/>
    <property type="match status" value="2"/>
</dbReference>
<evidence type="ECO:0000313" key="7">
    <source>
        <dbReference type="Proteomes" id="UP000689129"/>
    </source>
</evidence>
<dbReference type="InterPro" id="IPR003593">
    <property type="entry name" value="AAA+_ATPase"/>
</dbReference>
<sequence>MGVAGCQTLIEKVLENGGGVIFIDEAYQLSSGNSPGGRAVLDFLLAEVENLTGMVVFVLAGYTKQMETFFAHNPGFPSRFPLEMKFADYDDKELLRILERQINKKFGGRMTVEDGLQGLFCRIVARRLGTGRGTEGFGNARAVENAFSRICMRQADRLRSERRRGLQPDDLKLTKEDLTGPQPTNALRNSTSWGKLQGLVGLSSVKESVQMLLGTIQANYQREMVEEPVIQFSLNRVFSGSPGTGKTTVAKIYGQILVDLGLLSSGEVIVKNPSDFVGAAMGQSEQQTRGILAATVGKVLVIDEACGLYGGGGTQGGGTTDPYRTAVIDTIVAEVQSTPGDDRCVLLLGYKDQLEEMFQNVNPGLSRRFPLASAFVFEDFDNNDLRKILDLKLKQQGFKATDQAKTVAIEVLDRARNRPNFGNAGEIDILLDQAKGSHQKRLSLGQTEHRVTLGAVDFDVDFERMQRSQTNIPMLFEGTVGCEKIIAILQGYQDIVRTSKRLGMDPKGQVPFNFLFRGPPGTGKTSTARKMGKVFMDMGFLASADVLDCSATDLIGQFVGQTGPKVQQLLDKALGRVLLIDEAYRLANGQFAKEALDELVDAVTKDKYKGSLVIILAGYENDINRLMNVNPGMTSRFPETIDFYSLDPGSCLELLTRTLQKQKQRLKGPKGDLDLGCLERPSRRFELDALRLFDGLSKQTSWASARDVETLAKDVFNVGLRGLKEGGGHCILVSEDVVLGQLQKMLHERHGREKQVSHQLTTGVADLSLLSPPIAEPTLMHQHEERTTETSPQGAKEDDLTPPSSPEPDIRFQNDSIRDAGVSDEVWEQLQKDAQAEGEREEQYQSMLETKKTADDGELDRIMGELIEEENRRRQEAEARRRLALSGRCPVGYAWIKQAGGYRCAGGSHFVRDLEMA</sequence>
<dbReference type="Pfam" id="PF00004">
    <property type="entry name" value="AAA"/>
    <property type="match status" value="2"/>
</dbReference>
<evidence type="ECO:0000256" key="3">
    <source>
        <dbReference type="ARBA" id="ARBA00022840"/>
    </source>
</evidence>
<dbReference type="Proteomes" id="UP000689129">
    <property type="component" value="Unassembled WGS sequence"/>
</dbReference>
<proteinExistence type="inferred from homology"/>
<evidence type="ECO:0000256" key="2">
    <source>
        <dbReference type="ARBA" id="ARBA00022741"/>
    </source>
</evidence>
<evidence type="ECO:0000313" key="6">
    <source>
        <dbReference type="EMBL" id="KAG7133768.1"/>
    </source>
</evidence>
<organism evidence="6 7">
    <name type="scientific">Verticillium longisporum</name>
    <name type="common">Verticillium dahliae var. longisporum</name>
    <dbReference type="NCBI Taxonomy" id="100787"/>
    <lineage>
        <taxon>Eukaryota</taxon>
        <taxon>Fungi</taxon>
        <taxon>Dikarya</taxon>
        <taxon>Ascomycota</taxon>
        <taxon>Pezizomycotina</taxon>
        <taxon>Sordariomycetes</taxon>
        <taxon>Hypocreomycetidae</taxon>
        <taxon>Glomerellales</taxon>
        <taxon>Plectosphaerellaceae</taxon>
        <taxon>Verticillium</taxon>
    </lineage>
</organism>
<dbReference type="GO" id="GO:0005524">
    <property type="term" value="F:ATP binding"/>
    <property type="evidence" value="ECO:0007669"/>
    <property type="project" value="UniProtKB-KW"/>
</dbReference>
<dbReference type="InterPro" id="IPR050773">
    <property type="entry name" value="CbxX/CfxQ_RuBisCO_ESX"/>
</dbReference>
<keyword evidence="3" id="KW-0067">ATP-binding</keyword>
<comment type="caution">
    <text evidence="6">The sequence shown here is derived from an EMBL/GenBank/DDBJ whole genome shotgun (WGS) entry which is preliminary data.</text>
</comment>
<evidence type="ECO:0000259" key="5">
    <source>
        <dbReference type="SMART" id="SM00382"/>
    </source>
</evidence>
<protein>
    <submittedName>
        <fullName evidence="6">Stage V sporulation protein K like</fullName>
    </submittedName>
</protein>